<evidence type="ECO:0000256" key="1">
    <source>
        <dbReference type="ARBA" id="ARBA00011982"/>
    </source>
</evidence>
<reference evidence="6" key="1">
    <citation type="submission" date="2020-12" db="EMBL/GenBank/DDBJ databases">
        <title>WGS assembly of Carya illinoinensis cv. Pawnee.</title>
        <authorList>
            <person name="Platts A."/>
            <person name="Shu S."/>
            <person name="Wright S."/>
            <person name="Barry K."/>
            <person name="Edger P."/>
            <person name="Pires J.C."/>
            <person name="Schmutz J."/>
        </authorList>
    </citation>
    <scope>NUCLEOTIDE SEQUENCE</scope>
    <source>
        <tissue evidence="6">Leaf</tissue>
    </source>
</reference>
<evidence type="ECO:0000259" key="5">
    <source>
        <dbReference type="PROSITE" id="PS50104"/>
    </source>
</evidence>
<name>A0A8T1NH51_CARIL</name>
<evidence type="ECO:0000256" key="2">
    <source>
        <dbReference type="ARBA" id="ARBA00022801"/>
    </source>
</evidence>
<gene>
    <name evidence="6" type="ORF">CIPAW_13G072100</name>
</gene>
<accession>A0A8T1NH51</accession>
<keyword evidence="2" id="KW-0378">Hydrolase</keyword>
<dbReference type="AlphaFoldDB" id="A0A8T1NH51"/>
<comment type="caution">
    <text evidence="6">The sequence shown here is derived from an EMBL/GenBank/DDBJ whole genome shotgun (WGS) entry which is preliminary data.</text>
</comment>
<dbReference type="Proteomes" id="UP000811609">
    <property type="component" value="Chromosome 13"/>
</dbReference>
<proteinExistence type="predicted"/>
<keyword evidence="3" id="KW-0520">NAD</keyword>
<organism evidence="6 7">
    <name type="scientific">Carya illinoinensis</name>
    <name type="common">Pecan</name>
    <dbReference type="NCBI Taxonomy" id="32201"/>
    <lineage>
        <taxon>Eukaryota</taxon>
        <taxon>Viridiplantae</taxon>
        <taxon>Streptophyta</taxon>
        <taxon>Embryophyta</taxon>
        <taxon>Tracheophyta</taxon>
        <taxon>Spermatophyta</taxon>
        <taxon>Magnoliopsida</taxon>
        <taxon>eudicotyledons</taxon>
        <taxon>Gunneridae</taxon>
        <taxon>Pentapetalae</taxon>
        <taxon>rosids</taxon>
        <taxon>fabids</taxon>
        <taxon>Fagales</taxon>
        <taxon>Juglandaceae</taxon>
        <taxon>Carya</taxon>
    </lineage>
</organism>
<dbReference type="InterPro" id="IPR000157">
    <property type="entry name" value="TIR_dom"/>
</dbReference>
<dbReference type="EMBL" id="CM031821">
    <property type="protein sequence ID" value="KAG6631166.1"/>
    <property type="molecule type" value="Genomic_DNA"/>
</dbReference>
<keyword evidence="7" id="KW-1185">Reference proteome</keyword>
<sequence>MADQTFRSTSKPRSNHWDRNVFLSFRGEDTRKNFTDHLHSALVRAGIHTFRDDDELPRGENISTELLNAIRGSRISIVVFSKGYASSKWCLDELAEILNCMETRGHTLLPIFYHVNPSYIRKQTGTFAKAFAKHEKCIQVNMARVERVQRWRKALIEATDCADLDGIANG</sequence>
<evidence type="ECO:0000256" key="3">
    <source>
        <dbReference type="ARBA" id="ARBA00023027"/>
    </source>
</evidence>
<protein>
    <recommendedName>
        <fullName evidence="1">ADP-ribosyl cyclase/cyclic ADP-ribose hydrolase</fullName>
        <ecNumber evidence="1">3.2.2.6</ecNumber>
    </recommendedName>
</protein>
<comment type="catalytic activity">
    <reaction evidence="4">
        <text>NAD(+) + H2O = ADP-D-ribose + nicotinamide + H(+)</text>
        <dbReference type="Rhea" id="RHEA:16301"/>
        <dbReference type="ChEBI" id="CHEBI:15377"/>
        <dbReference type="ChEBI" id="CHEBI:15378"/>
        <dbReference type="ChEBI" id="CHEBI:17154"/>
        <dbReference type="ChEBI" id="CHEBI:57540"/>
        <dbReference type="ChEBI" id="CHEBI:57967"/>
        <dbReference type="EC" id="3.2.2.6"/>
    </reaction>
    <physiologicalReaction direction="left-to-right" evidence="4">
        <dbReference type="Rhea" id="RHEA:16302"/>
    </physiologicalReaction>
</comment>
<dbReference type="PANTHER" id="PTHR32009">
    <property type="entry name" value="TMV RESISTANCE PROTEIN N-LIKE"/>
    <property type="match status" value="1"/>
</dbReference>
<dbReference type="FunFam" id="3.40.50.10140:FF:000007">
    <property type="entry name" value="Disease resistance protein (TIR-NBS-LRR class)"/>
    <property type="match status" value="1"/>
</dbReference>
<evidence type="ECO:0000313" key="7">
    <source>
        <dbReference type="Proteomes" id="UP000811609"/>
    </source>
</evidence>
<evidence type="ECO:0000256" key="4">
    <source>
        <dbReference type="ARBA" id="ARBA00047304"/>
    </source>
</evidence>
<dbReference type="Pfam" id="PF01582">
    <property type="entry name" value="TIR"/>
    <property type="match status" value="1"/>
</dbReference>
<dbReference type="EC" id="3.2.2.6" evidence="1"/>
<dbReference type="PROSITE" id="PS50104">
    <property type="entry name" value="TIR"/>
    <property type="match status" value="1"/>
</dbReference>
<dbReference type="PANTHER" id="PTHR32009:SF39">
    <property type="entry name" value="TIR DOMAIN-CONTAINING PROTEIN"/>
    <property type="match status" value="1"/>
</dbReference>
<feature type="domain" description="TIR" evidence="5">
    <location>
        <begin position="17"/>
        <end position="156"/>
    </location>
</feature>
<dbReference type="GO" id="GO:0061809">
    <property type="term" value="F:NAD+ nucleosidase activity, cyclic ADP-ribose generating"/>
    <property type="evidence" value="ECO:0007669"/>
    <property type="project" value="UniProtKB-EC"/>
</dbReference>
<dbReference type="GO" id="GO:0007165">
    <property type="term" value="P:signal transduction"/>
    <property type="evidence" value="ECO:0007669"/>
    <property type="project" value="InterPro"/>
</dbReference>
<evidence type="ECO:0000313" key="6">
    <source>
        <dbReference type="EMBL" id="KAG6631166.1"/>
    </source>
</evidence>
<dbReference type="SMART" id="SM00255">
    <property type="entry name" value="TIR"/>
    <property type="match status" value="1"/>
</dbReference>